<protein>
    <submittedName>
        <fullName evidence="1">Putative secreted protein</fullName>
    </submittedName>
</protein>
<reference evidence="1" key="1">
    <citation type="submission" date="2018-01" db="EMBL/GenBank/DDBJ databases">
        <title>An insight into the sialome of Amazonian anophelines.</title>
        <authorList>
            <person name="Ribeiro J.M."/>
            <person name="Scarpassa V."/>
            <person name="Calvo E."/>
        </authorList>
    </citation>
    <scope>NUCLEOTIDE SEQUENCE</scope>
</reference>
<accession>A0A2M4DIN9</accession>
<dbReference type="EMBL" id="GGFL01013246">
    <property type="protein sequence ID" value="MBW77424.1"/>
    <property type="molecule type" value="Transcribed_RNA"/>
</dbReference>
<name>A0A2M4DIN9_ANODA</name>
<evidence type="ECO:0000313" key="1">
    <source>
        <dbReference type="EMBL" id="MBW77424.1"/>
    </source>
</evidence>
<sequence length="70" mass="7936">MMAHRFVLLVGPFLLWLLLLQLHWPCGFLAFVMFQFVLRPSPSQFPFDRLMSQYSGDHPIGLGGSATIKG</sequence>
<organism evidence="1">
    <name type="scientific">Anopheles darlingi</name>
    <name type="common">Mosquito</name>
    <dbReference type="NCBI Taxonomy" id="43151"/>
    <lineage>
        <taxon>Eukaryota</taxon>
        <taxon>Metazoa</taxon>
        <taxon>Ecdysozoa</taxon>
        <taxon>Arthropoda</taxon>
        <taxon>Hexapoda</taxon>
        <taxon>Insecta</taxon>
        <taxon>Pterygota</taxon>
        <taxon>Neoptera</taxon>
        <taxon>Endopterygota</taxon>
        <taxon>Diptera</taxon>
        <taxon>Nematocera</taxon>
        <taxon>Culicoidea</taxon>
        <taxon>Culicidae</taxon>
        <taxon>Anophelinae</taxon>
        <taxon>Anopheles</taxon>
    </lineage>
</organism>
<proteinExistence type="predicted"/>
<dbReference type="AlphaFoldDB" id="A0A2M4DIN9"/>